<keyword evidence="2" id="KW-1185">Reference proteome</keyword>
<dbReference type="CDD" id="cd17039">
    <property type="entry name" value="Ubl_ubiquitin_like"/>
    <property type="match status" value="1"/>
</dbReference>
<dbReference type="EMBL" id="RDQH01000327">
    <property type="protein sequence ID" value="RXI08988.1"/>
    <property type="molecule type" value="Genomic_DNA"/>
</dbReference>
<dbReference type="Proteomes" id="UP000290289">
    <property type="component" value="Chromosome 1"/>
</dbReference>
<dbReference type="STRING" id="3750.A0A498KMJ9"/>
<comment type="caution">
    <text evidence="1">The sequence shown here is derived from an EMBL/GenBank/DDBJ whole genome shotgun (WGS) entry which is preliminary data.</text>
</comment>
<reference evidence="1 2" key="1">
    <citation type="submission" date="2018-10" db="EMBL/GenBank/DDBJ databases">
        <title>A high-quality apple genome assembly.</title>
        <authorList>
            <person name="Hu J."/>
        </authorList>
    </citation>
    <scope>NUCLEOTIDE SEQUENCE [LARGE SCALE GENOMIC DNA]</scope>
    <source>
        <strain evidence="2">cv. HFTH1</strain>
        <tissue evidence="1">Young leaf</tissue>
    </source>
</reference>
<name>A0A498KMJ9_MALDO</name>
<accession>A0A498KMJ9</accession>
<evidence type="ECO:0000313" key="1">
    <source>
        <dbReference type="EMBL" id="RXI08988.1"/>
    </source>
</evidence>
<gene>
    <name evidence="1" type="ORF">DVH24_023132</name>
</gene>
<proteinExistence type="predicted"/>
<evidence type="ECO:0008006" key="3">
    <source>
        <dbReference type="Google" id="ProtNLM"/>
    </source>
</evidence>
<sequence length="157" mass="18292">MNQENSTIETLKLHIEKYFQIPIFHQRIIISQSLQLLTQSHFASWLDCGCKRSETIDSRRGRAVPNSEDVWLEASRLATSREEKWLAAAVTATLETLQEAYAATPNSKEILLPASKLEFENKKPERVRMLLVKARQEGEGERVWMNHQLCWERIREL</sequence>
<protein>
    <recommendedName>
        <fullName evidence="3">Ubiquitin-like domain-containing protein</fullName>
    </recommendedName>
</protein>
<evidence type="ECO:0000313" key="2">
    <source>
        <dbReference type="Proteomes" id="UP000290289"/>
    </source>
</evidence>
<dbReference type="AlphaFoldDB" id="A0A498KMJ9"/>
<organism evidence="1 2">
    <name type="scientific">Malus domestica</name>
    <name type="common">Apple</name>
    <name type="synonym">Pyrus malus</name>
    <dbReference type="NCBI Taxonomy" id="3750"/>
    <lineage>
        <taxon>Eukaryota</taxon>
        <taxon>Viridiplantae</taxon>
        <taxon>Streptophyta</taxon>
        <taxon>Embryophyta</taxon>
        <taxon>Tracheophyta</taxon>
        <taxon>Spermatophyta</taxon>
        <taxon>Magnoliopsida</taxon>
        <taxon>eudicotyledons</taxon>
        <taxon>Gunneridae</taxon>
        <taxon>Pentapetalae</taxon>
        <taxon>rosids</taxon>
        <taxon>fabids</taxon>
        <taxon>Rosales</taxon>
        <taxon>Rosaceae</taxon>
        <taxon>Amygdaloideae</taxon>
        <taxon>Maleae</taxon>
        <taxon>Malus</taxon>
    </lineage>
</organism>